<dbReference type="InterPro" id="IPR011990">
    <property type="entry name" value="TPR-like_helical_dom_sf"/>
</dbReference>
<evidence type="ECO:0000313" key="6">
    <source>
        <dbReference type="Proteomes" id="UP000245489"/>
    </source>
</evidence>
<evidence type="ECO:0000256" key="1">
    <source>
        <dbReference type="ARBA" id="ARBA00022737"/>
    </source>
</evidence>
<organism evidence="5 6">
    <name type="scientific">Arcicella aurantiaca</name>
    <dbReference type="NCBI Taxonomy" id="591202"/>
    <lineage>
        <taxon>Bacteria</taxon>
        <taxon>Pseudomonadati</taxon>
        <taxon>Bacteroidota</taxon>
        <taxon>Cytophagia</taxon>
        <taxon>Cytophagales</taxon>
        <taxon>Flectobacillaceae</taxon>
        <taxon>Arcicella</taxon>
    </lineage>
</organism>
<dbReference type="Gene3D" id="1.25.40.10">
    <property type="entry name" value="Tetratricopeptide repeat domain"/>
    <property type="match status" value="1"/>
</dbReference>
<dbReference type="PROSITE" id="PS50005">
    <property type="entry name" value="TPR"/>
    <property type="match status" value="1"/>
</dbReference>
<dbReference type="RefSeq" id="WP_109742444.1">
    <property type="nucleotide sequence ID" value="NZ_QGGO01000007.1"/>
</dbReference>
<sequence>MQKSFIVIIGIALATVGGLYSLPKVVVNDEKKTLEQPNKETTTGSANRDKGVKEETPQVTESHTESLSKEQQTVIDNLKGVYTKASGKGKIKPAEDLINQFVKYTRYDSAAYYADEIVKIDPSENNLMKAGGLYYEAFTYALQSDKTVKMGEKAREVYQKVLDKNPNNLLAKTNMAMTYTATQTPMQGITMLREVIAKEPDYEPALFSLGILSIRSNQFGKAVDRFKQILKNNPANSKAALNLGYCLAELDRKEEATQILEKVLKNSQDPQEKAAANDILSKLH</sequence>
<evidence type="ECO:0000313" key="5">
    <source>
        <dbReference type="EMBL" id="PWK27368.1"/>
    </source>
</evidence>
<feature type="compositionally biased region" description="Basic and acidic residues" evidence="4">
    <location>
        <begin position="47"/>
        <end position="68"/>
    </location>
</feature>
<keyword evidence="1" id="KW-0677">Repeat</keyword>
<dbReference type="InterPro" id="IPR051012">
    <property type="entry name" value="CellSynth/LPSAsmb/PSIAsmb"/>
</dbReference>
<feature type="region of interest" description="Disordered" evidence="4">
    <location>
        <begin position="33"/>
        <end position="70"/>
    </location>
</feature>
<dbReference type="InterPro" id="IPR019734">
    <property type="entry name" value="TPR_rpt"/>
</dbReference>
<dbReference type="EMBL" id="QGGO01000007">
    <property type="protein sequence ID" value="PWK27368.1"/>
    <property type="molecule type" value="Genomic_DNA"/>
</dbReference>
<evidence type="ECO:0000256" key="2">
    <source>
        <dbReference type="ARBA" id="ARBA00022803"/>
    </source>
</evidence>
<dbReference type="Proteomes" id="UP000245489">
    <property type="component" value="Unassembled WGS sequence"/>
</dbReference>
<protein>
    <submittedName>
        <fullName evidence="5">Tetratricopeptide repeat protein</fullName>
    </submittedName>
</protein>
<comment type="caution">
    <text evidence="5">The sequence shown here is derived from an EMBL/GenBank/DDBJ whole genome shotgun (WGS) entry which is preliminary data.</text>
</comment>
<evidence type="ECO:0000256" key="3">
    <source>
        <dbReference type="PROSITE-ProRule" id="PRU00339"/>
    </source>
</evidence>
<keyword evidence="6" id="KW-1185">Reference proteome</keyword>
<name>A0A316E9D1_9BACT</name>
<evidence type="ECO:0000256" key="4">
    <source>
        <dbReference type="SAM" id="MobiDB-lite"/>
    </source>
</evidence>
<proteinExistence type="predicted"/>
<dbReference type="OrthoDB" id="1490552at2"/>
<dbReference type="SMART" id="SM00028">
    <property type="entry name" value="TPR"/>
    <property type="match status" value="3"/>
</dbReference>
<dbReference type="SUPFAM" id="SSF48452">
    <property type="entry name" value="TPR-like"/>
    <property type="match status" value="1"/>
</dbReference>
<reference evidence="5 6" key="1">
    <citation type="submission" date="2018-05" db="EMBL/GenBank/DDBJ databases">
        <title>Genomic Encyclopedia of Archaeal and Bacterial Type Strains, Phase II (KMG-II): from individual species to whole genera.</title>
        <authorList>
            <person name="Goeker M."/>
        </authorList>
    </citation>
    <scope>NUCLEOTIDE SEQUENCE [LARGE SCALE GENOMIC DNA]</scope>
    <source>
        <strain evidence="5 6">DSM 22214</strain>
    </source>
</reference>
<dbReference type="AlphaFoldDB" id="A0A316E9D1"/>
<dbReference type="PANTHER" id="PTHR45586">
    <property type="entry name" value="TPR REPEAT-CONTAINING PROTEIN PA4667"/>
    <property type="match status" value="1"/>
</dbReference>
<dbReference type="Pfam" id="PF14559">
    <property type="entry name" value="TPR_19"/>
    <property type="match status" value="1"/>
</dbReference>
<dbReference type="PANTHER" id="PTHR45586:SF1">
    <property type="entry name" value="LIPOPOLYSACCHARIDE ASSEMBLY PROTEIN B"/>
    <property type="match status" value="1"/>
</dbReference>
<accession>A0A316E9D1</accession>
<feature type="repeat" description="TPR" evidence="3">
    <location>
        <begin position="203"/>
        <end position="236"/>
    </location>
</feature>
<gene>
    <name evidence="5" type="ORF">LV89_01681</name>
</gene>
<keyword evidence="2 3" id="KW-0802">TPR repeat</keyword>